<keyword evidence="1" id="KW-1133">Transmembrane helix</keyword>
<feature type="transmembrane region" description="Helical" evidence="1">
    <location>
        <begin position="15"/>
        <end position="35"/>
    </location>
</feature>
<reference evidence="3 4" key="1">
    <citation type="submission" date="2017-12" db="EMBL/GenBank/DDBJ databases">
        <title>Sequencing, de novo assembly and annotation of complete genome of a new Thraustochytrid species, strain FCC1311.</title>
        <authorList>
            <person name="Sedici K."/>
            <person name="Godart F."/>
            <person name="Aiese Cigliano R."/>
            <person name="Sanseverino W."/>
            <person name="Barakat M."/>
            <person name="Ortet P."/>
            <person name="Marechal E."/>
            <person name="Cagnac O."/>
            <person name="Amato A."/>
        </authorList>
    </citation>
    <scope>NUCLEOTIDE SEQUENCE [LARGE SCALE GENOMIC DNA]</scope>
</reference>
<dbReference type="Pfam" id="PF01425">
    <property type="entry name" value="Amidase"/>
    <property type="match status" value="1"/>
</dbReference>
<evidence type="ECO:0000313" key="4">
    <source>
        <dbReference type="Proteomes" id="UP000241890"/>
    </source>
</evidence>
<keyword evidence="1" id="KW-0472">Membrane</keyword>
<accession>A0A2R5GVI2</accession>
<keyword evidence="4" id="KW-1185">Reference proteome</keyword>
<name>A0A2R5GVI2_9STRA</name>
<dbReference type="AlphaFoldDB" id="A0A2R5GVI2"/>
<protein>
    <submittedName>
        <fullName evidence="3">Glutamyl-tRNAGln amidotransferase subunit A, mitochondrial</fullName>
    </submittedName>
</protein>
<organism evidence="3 4">
    <name type="scientific">Hondaea fermentalgiana</name>
    <dbReference type="NCBI Taxonomy" id="2315210"/>
    <lineage>
        <taxon>Eukaryota</taxon>
        <taxon>Sar</taxon>
        <taxon>Stramenopiles</taxon>
        <taxon>Bigyra</taxon>
        <taxon>Labyrinthulomycetes</taxon>
        <taxon>Thraustochytrida</taxon>
        <taxon>Thraustochytriidae</taxon>
        <taxon>Hondaea</taxon>
    </lineage>
</organism>
<keyword evidence="1" id="KW-0812">Transmembrane</keyword>
<dbReference type="EMBL" id="BEYU01000126">
    <property type="protein sequence ID" value="GBG32663.1"/>
    <property type="molecule type" value="Genomic_DNA"/>
</dbReference>
<comment type="caution">
    <text evidence="3">The sequence shown here is derived from an EMBL/GenBank/DDBJ whole genome shotgun (WGS) entry which is preliminary data.</text>
</comment>
<proteinExistence type="predicted"/>
<gene>
    <name evidence="3" type="ORF">FCC1311_088882</name>
</gene>
<sequence>MQMAWVPSAGEVLEVVHAAEIYLLATCVVVSLLLLKRARDSTRQRRTHAKLVEAIGSADPRLAWSTLTLAQKLREGEVTSYEMVELYISQLERVDVHLHAVVGNCFKDALRDAKDADDLLAEARRKGSTDSLPDFLGVPFISKEVFEYPGFPFTGGIVGRREVRGRARNPVLQRLQDEGAIILACGNTSEACMWSESSNPVHGRTCMPYDLRRTCGGSSGGTAALVSALGGSFGVTSDVGGSTRIPALYNGLFGHKPTGGAVPNTRCIPKVHGLVERYCQLGPTARYAHDLFPLLETMAGRLKLEDLEDATEEELEHLEAQRKYMLDMQWPHPATVRMRELKYYVVWDQPGSSMGITRARDPEMLAAQRRVVRALETSLGVKVHAVEFDALKRCFDLWSAMLLEAQTVPFAEIMSEGLGSVIWPVWELVKSVLTFGYGSQHTLPALGLACTERFRHLTPRMHRNNLELGEELRLEMNDLLGEDGVLIFPGLPTPAPLHGPLPNLLYFADFGATGIFNVLELPATAVPTGLSRDKKLLPTGVQLVAANGNDHLTIATAMHLESLGVAGWVPPLAATPR</sequence>
<dbReference type="Proteomes" id="UP000241890">
    <property type="component" value="Unassembled WGS sequence"/>
</dbReference>
<feature type="domain" description="Amidase" evidence="2">
    <location>
        <begin position="82"/>
        <end position="553"/>
    </location>
</feature>
<dbReference type="InterPro" id="IPR036928">
    <property type="entry name" value="AS_sf"/>
</dbReference>
<dbReference type="PANTHER" id="PTHR43372:SF4">
    <property type="entry name" value="FATTY-ACID AMIDE HYDROLASE 2"/>
    <property type="match status" value="1"/>
</dbReference>
<keyword evidence="3" id="KW-0808">Transferase</keyword>
<dbReference type="OrthoDB" id="566138at2759"/>
<dbReference type="InterPro" id="IPR023631">
    <property type="entry name" value="Amidase_dom"/>
</dbReference>
<dbReference type="Gene3D" id="3.90.1300.10">
    <property type="entry name" value="Amidase signature (AS) domain"/>
    <property type="match status" value="1"/>
</dbReference>
<dbReference type="GO" id="GO:0016740">
    <property type="term" value="F:transferase activity"/>
    <property type="evidence" value="ECO:0007669"/>
    <property type="project" value="UniProtKB-KW"/>
</dbReference>
<dbReference type="SUPFAM" id="SSF75304">
    <property type="entry name" value="Amidase signature (AS) enzymes"/>
    <property type="match status" value="1"/>
</dbReference>
<evidence type="ECO:0000259" key="2">
    <source>
        <dbReference type="Pfam" id="PF01425"/>
    </source>
</evidence>
<evidence type="ECO:0000256" key="1">
    <source>
        <dbReference type="SAM" id="Phobius"/>
    </source>
</evidence>
<evidence type="ECO:0000313" key="3">
    <source>
        <dbReference type="EMBL" id="GBG32663.1"/>
    </source>
</evidence>
<dbReference type="InterPro" id="IPR052739">
    <property type="entry name" value="FAAH2"/>
</dbReference>
<dbReference type="PANTHER" id="PTHR43372">
    <property type="entry name" value="FATTY-ACID AMIDE HYDROLASE"/>
    <property type="match status" value="1"/>
</dbReference>
<dbReference type="InParanoid" id="A0A2R5GVI2"/>
<dbReference type="GO" id="GO:0012505">
    <property type="term" value="C:endomembrane system"/>
    <property type="evidence" value="ECO:0007669"/>
    <property type="project" value="TreeGrafter"/>
</dbReference>